<dbReference type="PROSITE" id="PS50043">
    <property type="entry name" value="HTH_LUXR_2"/>
    <property type="match status" value="1"/>
</dbReference>
<dbReference type="InterPro" id="IPR016032">
    <property type="entry name" value="Sig_transdc_resp-reg_C-effctor"/>
</dbReference>
<feature type="domain" description="HTH luxR-type" evidence="2">
    <location>
        <begin position="119"/>
        <end position="184"/>
    </location>
</feature>
<comment type="caution">
    <text evidence="3">The sequence shown here is derived from an EMBL/GenBank/DDBJ whole genome shotgun (WGS) entry which is preliminary data.</text>
</comment>
<evidence type="ECO:0000313" key="3">
    <source>
        <dbReference type="EMBL" id="MBF7956834.1"/>
    </source>
</evidence>
<dbReference type="PANTHER" id="PTHR43214:SF17">
    <property type="entry name" value="TRANSCRIPTIONAL REGULATORY PROTEIN RCSB"/>
    <property type="match status" value="1"/>
</dbReference>
<sequence length="186" mass="20959">MNIPQLHLRHYSDPQNLIKAAGENNLDVIIINSSCLFDGCFSEAEIRKVLAALCGNKHITTVFFAQNMKAALLKKMLDAGVDIMISYQDSPQELVTALMSAMMSPLAGPYITPSVREHLQQECDDLTPKEWEVINLIQEGYSLSEIASKKCRAMSTVSTQKRNAMNKLHLKNESELLRFLHQNTFF</sequence>
<gene>
    <name evidence="3" type="ORF">IV431_14845</name>
</gene>
<dbReference type="PANTHER" id="PTHR43214">
    <property type="entry name" value="TWO-COMPONENT RESPONSE REGULATOR"/>
    <property type="match status" value="1"/>
</dbReference>
<organism evidence="3 4">
    <name type="scientific">Rahnella victoriana</name>
    <dbReference type="NCBI Taxonomy" id="1510570"/>
    <lineage>
        <taxon>Bacteria</taxon>
        <taxon>Pseudomonadati</taxon>
        <taxon>Pseudomonadota</taxon>
        <taxon>Gammaproteobacteria</taxon>
        <taxon>Enterobacterales</taxon>
        <taxon>Yersiniaceae</taxon>
        <taxon>Rahnella</taxon>
    </lineage>
</organism>
<dbReference type="SMART" id="SM00421">
    <property type="entry name" value="HTH_LUXR"/>
    <property type="match status" value="1"/>
</dbReference>
<name>A0ABS0DSJ1_9GAMM</name>
<dbReference type="SUPFAM" id="SSF46894">
    <property type="entry name" value="C-terminal effector domain of the bipartite response regulators"/>
    <property type="match status" value="1"/>
</dbReference>
<evidence type="ECO:0000313" key="4">
    <source>
        <dbReference type="Proteomes" id="UP000600307"/>
    </source>
</evidence>
<evidence type="ECO:0000256" key="1">
    <source>
        <dbReference type="ARBA" id="ARBA00023125"/>
    </source>
</evidence>
<dbReference type="EMBL" id="JADOBH010000002">
    <property type="protein sequence ID" value="MBF7956834.1"/>
    <property type="molecule type" value="Genomic_DNA"/>
</dbReference>
<keyword evidence="4" id="KW-1185">Reference proteome</keyword>
<proteinExistence type="predicted"/>
<dbReference type="Pfam" id="PF00196">
    <property type="entry name" value="GerE"/>
    <property type="match status" value="1"/>
</dbReference>
<dbReference type="Proteomes" id="UP000600307">
    <property type="component" value="Unassembled WGS sequence"/>
</dbReference>
<dbReference type="CDD" id="cd06170">
    <property type="entry name" value="LuxR_C_like"/>
    <property type="match status" value="1"/>
</dbReference>
<dbReference type="RefSeq" id="WP_195817478.1">
    <property type="nucleotide sequence ID" value="NZ_JADOBH010000002.1"/>
</dbReference>
<dbReference type="InterPro" id="IPR000792">
    <property type="entry name" value="Tscrpt_reg_LuxR_C"/>
</dbReference>
<protein>
    <submittedName>
        <fullName evidence="3">Response regulator transcription factor</fullName>
    </submittedName>
</protein>
<keyword evidence="1" id="KW-0238">DNA-binding</keyword>
<evidence type="ECO:0000259" key="2">
    <source>
        <dbReference type="PROSITE" id="PS50043"/>
    </source>
</evidence>
<dbReference type="Gene3D" id="3.40.50.2300">
    <property type="match status" value="1"/>
</dbReference>
<dbReference type="InterPro" id="IPR039420">
    <property type="entry name" value="WalR-like"/>
</dbReference>
<dbReference type="PRINTS" id="PR00038">
    <property type="entry name" value="HTHLUXR"/>
</dbReference>
<reference evidence="3 4" key="1">
    <citation type="submission" date="2020-11" db="EMBL/GenBank/DDBJ databases">
        <title>Taxonomic investigation of Rahnella spp.</title>
        <authorList>
            <person name="Lee S.D."/>
        </authorList>
    </citation>
    <scope>NUCLEOTIDE SEQUENCE [LARGE SCALE GENOMIC DNA]</scope>
    <source>
        <strain evidence="3 4">SAP-10</strain>
    </source>
</reference>
<accession>A0ABS0DSJ1</accession>